<name>A0A060R669_9BACT</name>
<feature type="domain" description="Peptidase M20 dimerisation" evidence="3">
    <location>
        <begin position="184"/>
        <end position="281"/>
    </location>
</feature>
<evidence type="ECO:0000259" key="3">
    <source>
        <dbReference type="Pfam" id="PF07687"/>
    </source>
</evidence>
<dbReference type="EMBL" id="HG934468">
    <property type="protein sequence ID" value="CDN30377.1"/>
    <property type="molecule type" value="Genomic_DNA"/>
</dbReference>
<dbReference type="Proteomes" id="UP000027616">
    <property type="component" value="Chromosome I"/>
</dbReference>
<dbReference type="EC" id="3.5.1.47" evidence="4"/>
<dbReference type="InterPro" id="IPR036264">
    <property type="entry name" value="Bact_exopeptidase_dim_dom"/>
</dbReference>
<dbReference type="PANTHER" id="PTHR11014">
    <property type="entry name" value="PEPTIDASE M20 FAMILY MEMBER"/>
    <property type="match status" value="1"/>
</dbReference>
<feature type="binding site" evidence="2">
    <location>
        <position position="160"/>
    </location>
    <ligand>
        <name>Mn(2+)</name>
        <dbReference type="ChEBI" id="CHEBI:29035"/>
        <label>2</label>
    </ligand>
</feature>
<proteinExistence type="predicted"/>
<protein>
    <submittedName>
        <fullName evidence="4">N-acetyl-L,L-diaminopimelate deacetylase</fullName>
        <ecNumber evidence="4">3.5.1.47</ecNumber>
    </submittedName>
</protein>
<comment type="cofactor">
    <cofactor evidence="2">
        <name>Mn(2+)</name>
        <dbReference type="ChEBI" id="CHEBI:29035"/>
    </cofactor>
    <text evidence="2">The Mn(2+) ion enhances activity.</text>
</comment>
<feature type="binding site" evidence="2">
    <location>
        <position position="354"/>
    </location>
    <ligand>
        <name>Mn(2+)</name>
        <dbReference type="ChEBI" id="CHEBI:29035"/>
        <label>2</label>
    </ligand>
</feature>
<dbReference type="Gene3D" id="3.30.70.360">
    <property type="match status" value="1"/>
</dbReference>
<dbReference type="InterPro" id="IPR017439">
    <property type="entry name" value="Amidohydrolase"/>
</dbReference>
<dbReference type="InterPro" id="IPR011650">
    <property type="entry name" value="Peptidase_M20_dimer"/>
</dbReference>
<feature type="binding site" evidence="2">
    <location>
        <position position="99"/>
    </location>
    <ligand>
        <name>Mn(2+)</name>
        <dbReference type="ChEBI" id="CHEBI:29035"/>
        <label>2</label>
    </ligand>
</feature>
<keyword evidence="5" id="KW-1185">Reference proteome</keyword>
<feature type="binding site" evidence="2">
    <location>
        <position position="133"/>
    </location>
    <ligand>
        <name>Mn(2+)</name>
        <dbReference type="ChEBI" id="CHEBI:29035"/>
        <label>2</label>
    </ligand>
</feature>
<dbReference type="InterPro" id="IPR002933">
    <property type="entry name" value="Peptidase_M20"/>
</dbReference>
<organism evidence="4 5">
    <name type="scientific">Mucinivorans hirudinis</name>
    <dbReference type="NCBI Taxonomy" id="1433126"/>
    <lineage>
        <taxon>Bacteria</taxon>
        <taxon>Pseudomonadati</taxon>
        <taxon>Bacteroidota</taxon>
        <taxon>Bacteroidia</taxon>
        <taxon>Bacteroidales</taxon>
        <taxon>Rikenellaceae</taxon>
        <taxon>Mucinivorans</taxon>
    </lineage>
</organism>
<accession>A0A060R669</accession>
<dbReference type="PIRSF" id="PIRSF005962">
    <property type="entry name" value="Pept_M20D_amidohydro"/>
    <property type="match status" value="1"/>
</dbReference>
<reference evidence="4 5" key="1">
    <citation type="journal article" date="2015" name="Genome Announc.">
        <title>Complete Genome Sequence of the Novel Leech Symbiont Mucinivorans hirudinis M3T.</title>
        <authorList>
            <person name="Nelson M.C."/>
            <person name="Bomar L."/>
            <person name="Graf J."/>
        </authorList>
    </citation>
    <scope>NUCLEOTIDE SEQUENCE [LARGE SCALE GENOMIC DNA]</scope>
    <source>
        <strain evidence="5">M3</strain>
    </source>
</reference>
<dbReference type="CDD" id="cd03886">
    <property type="entry name" value="M20_Acy1"/>
    <property type="match status" value="1"/>
</dbReference>
<sequence>MSYFELAKKMMPRIVEWRRYIHQNAELSFEEYNTQAFVAAVLDEYAIPYVKVAGTGLLAKLTGDKPENPIVLRADMDALPIHERNNLPYACKSGKMHACGHDIHTTSLLAALILLKINGYKGTIWGLFQPGEEMHPGGASIVLKEGVFDGLEPRCFVGQHVSPELPVGVFGFRGGTFMASTDEIHITMRGRGGHAAMPHLLKDPVVASAAMVLAMQTIVSRNNNALTPAVLSFGRVIADGATNIIPDEVYIEGTLRTMSEEFRAQAHKRVEEIAKNTALSYDVDADVEIKTGYPSVYNNPELTKRAIAVCLEEFGGEAVVNIPMRMTAEDFGFYAARYPSLFYRLGVGESAPLHNAEFVADEGCLAYGAAFMAELAEKL</sequence>
<dbReference type="KEGG" id="rbc:BN938_0271"/>
<evidence type="ECO:0000313" key="5">
    <source>
        <dbReference type="Proteomes" id="UP000027616"/>
    </source>
</evidence>
<keyword evidence="2" id="KW-0479">Metal-binding</keyword>
<dbReference type="NCBIfam" id="TIGR01891">
    <property type="entry name" value="amidohydrolases"/>
    <property type="match status" value="1"/>
</dbReference>
<dbReference type="OrthoDB" id="9776731at2"/>
<dbReference type="HOGENOM" id="CLU_023257_1_1_10"/>
<dbReference type="FunFam" id="3.30.70.360:FF:000001">
    <property type="entry name" value="N-acetyldiaminopimelate deacetylase"/>
    <property type="match status" value="1"/>
</dbReference>
<dbReference type="GO" id="GO:0050118">
    <property type="term" value="F:N-acetyldiaminopimelate deacetylase activity"/>
    <property type="evidence" value="ECO:0007669"/>
    <property type="project" value="UniProtKB-EC"/>
</dbReference>
<dbReference type="AlphaFoldDB" id="A0A060R669"/>
<dbReference type="SUPFAM" id="SSF55031">
    <property type="entry name" value="Bacterial exopeptidase dimerisation domain"/>
    <property type="match status" value="1"/>
</dbReference>
<evidence type="ECO:0000256" key="2">
    <source>
        <dbReference type="PIRSR" id="PIRSR005962-1"/>
    </source>
</evidence>
<dbReference type="eggNOG" id="COG1473">
    <property type="taxonomic scope" value="Bacteria"/>
</dbReference>
<keyword evidence="1 4" id="KW-0378">Hydrolase</keyword>
<evidence type="ECO:0000313" key="4">
    <source>
        <dbReference type="EMBL" id="CDN30377.1"/>
    </source>
</evidence>
<dbReference type="SUPFAM" id="SSF53187">
    <property type="entry name" value="Zn-dependent exopeptidases"/>
    <property type="match status" value="1"/>
</dbReference>
<dbReference type="STRING" id="1433126.BN938_0271"/>
<dbReference type="PANTHER" id="PTHR11014:SF63">
    <property type="entry name" value="METALLOPEPTIDASE, PUTATIVE (AFU_ORTHOLOGUE AFUA_6G09600)-RELATED"/>
    <property type="match status" value="1"/>
</dbReference>
<gene>
    <name evidence="4" type="ORF">BN938_0271</name>
</gene>
<keyword evidence="2" id="KW-0464">Manganese</keyword>
<dbReference type="Pfam" id="PF07687">
    <property type="entry name" value="M20_dimer"/>
    <property type="match status" value="1"/>
</dbReference>
<dbReference type="Pfam" id="PF01546">
    <property type="entry name" value="Peptidase_M20"/>
    <property type="match status" value="1"/>
</dbReference>
<dbReference type="GO" id="GO:0046872">
    <property type="term" value="F:metal ion binding"/>
    <property type="evidence" value="ECO:0007669"/>
    <property type="project" value="UniProtKB-KW"/>
</dbReference>
<feature type="binding site" evidence="2">
    <location>
        <position position="101"/>
    </location>
    <ligand>
        <name>Mn(2+)</name>
        <dbReference type="ChEBI" id="CHEBI:29035"/>
        <label>2</label>
    </ligand>
</feature>
<dbReference type="Gene3D" id="3.40.630.10">
    <property type="entry name" value="Zn peptidases"/>
    <property type="match status" value="1"/>
</dbReference>
<dbReference type="GO" id="GO:0019877">
    <property type="term" value="P:diaminopimelate biosynthetic process"/>
    <property type="evidence" value="ECO:0007669"/>
    <property type="project" value="UniProtKB-ARBA"/>
</dbReference>
<evidence type="ECO:0000256" key="1">
    <source>
        <dbReference type="ARBA" id="ARBA00022801"/>
    </source>
</evidence>